<keyword evidence="2" id="KW-1185">Reference proteome</keyword>
<dbReference type="RefSeq" id="WP_386099604.1">
    <property type="nucleotide sequence ID" value="NZ_JBHUOZ010000003.1"/>
</dbReference>
<evidence type="ECO:0000313" key="1">
    <source>
        <dbReference type="EMBL" id="MFD2920715.1"/>
    </source>
</evidence>
<name>A0ABW6A5T2_9BACT</name>
<comment type="caution">
    <text evidence="1">The sequence shown here is derived from an EMBL/GenBank/DDBJ whole genome shotgun (WGS) entry which is preliminary data.</text>
</comment>
<accession>A0ABW6A5T2</accession>
<gene>
    <name evidence="1" type="ORF">ACFS6H_13405</name>
</gene>
<organism evidence="1 2">
    <name type="scientific">Terrimonas rubra</name>
    <dbReference type="NCBI Taxonomy" id="1035890"/>
    <lineage>
        <taxon>Bacteria</taxon>
        <taxon>Pseudomonadati</taxon>
        <taxon>Bacteroidota</taxon>
        <taxon>Chitinophagia</taxon>
        <taxon>Chitinophagales</taxon>
        <taxon>Chitinophagaceae</taxon>
        <taxon>Terrimonas</taxon>
    </lineage>
</organism>
<dbReference type="EMBL" id="JBHUOZ010000003">
    <property type="protein sequence ID" value="MFD2920715.1"/>
    <property type="molecule type" value="Genomic_DNA"/>
</dbReference>
<dbReference type="Proteomes" id="UP001597511">
    <property type="component" value="Unassembled WGS sequence"/>
</dbReference>
<evidence type="ECO:0000313" key="2">
    <source>
        <dbReference type="Proteomes" id="UP001597511"/>
    </source>
</evidence>
<reference evidence="2" key="1">
    <citation type="journal article" date="2019" name="Int. J. Syst. Evol. Microbiol.">
        <title>The Global Catalogue of Microorganisms (GCM) 10K type strain sequencing project: providing services to taxonomists for standard genome sequencing and annotation.</title>
        <authorList>
            <consortium name="The Broad Institute Genomics Platform"/>
            <consortium name="The Broad Institute Genome Sequencing Center for Infectious Disease"/>
            <person name="Wu L."/>
            <person name="Ma J."/>
        </authorList>
    </citation>
    <scope>NUCLEOTIDE SEQUENCE [LARGE SCALE GENOMIC DNA]</scope>
    <source>
        <strain evidence="2">KCTC 23299</strain>
    </source>
</reference>
<protein>
    <submittedName>
        <fullName evidence="1">Uncharacterized protein</fullName>
    </submittedName>
</protein>
<proteinExistence type="predicted"/>
<sequence length="498" mass="57791">MLLLAGFGVQAQQIVYSEAEKDDSHRINFEVIGKMGNNFLIYKSNRSRHWVSVLDNEMLPVAKKNFDFLPNGDRVINVDIVPYSSYFYVIYQYQRKGIVYCEAARLNEVGDKVGDVMLLDTTRIGYSADNKIYTTVTSEDKSKILLYKINSKDKKLFRLTTRLLDDNLQTLKLSRLTVPMEERDYYLGEFTLDNDGDLFFARFNRLSNESISKVDLIQKTAMEDVLTERSINIEGIYLDDIKTKADNVNKRLVMVSFYNKTKRGNIEGYYLYVWDKRAGQVVREKALAFSEALRKEAKGNTSAKAAFDDNFIKNIILKGDGGFIIASEAAYTSSRGGGGPWNRWNYWGSPFMRPFDYYYYSPYYYNSYWGMNRWGNDNVRYQADNITISSFDSQGNNEWNNVITKEQYNDQSDNLLSYQLFITGGQLHFLFNTLESKAQLLSDFTVSPEGEMKRNPTLKNLDRGREFMPRYGKQVGRNQMIIPCLYRNYICFAKVDFN</sequence>